<evidence type="ECO:0000256" key="1">
    <source>
        <dbReference type="SAM" id="MobiDB-lite"/>
    </source>
</evidence>
<dbReference type="SUPFAM" id="SSF54001">
    <property type="entry name" value="Cysteine proteinases"/>
    <property type="match status" value="1"/>
</dbReference>
<reference evidence="2" key="1">
    <citation type="submission" date="2021-09" db="EMBL/GenBank/DDBJ databases">
        <title>A high-quality genome of the endoparasitic fungus Hirsutella rhossiliensis with a comparison of Hirsutella genomes reveals transposable elements contributing to genome size variation.</title>
        <authorList>
            <person name="Lin R."/>
            <person name="Jiao Y."/>
            <person name="Sun X."/>
            <person name="Ling J."/>
            <person name="Xie B."/>
            <person name="Cheng X."/>
        </authorList>
    </citation>
    <scope>NUCLEOTIDE SEQUENCE</scope>
    <source>
        <strain evidence="2">HR02</strain>
    </source>
</reference>
<dbReference type="OrthoDB" id="409136at2759"/>
<dbReference type="InterPro" id="IPR038765">
    <property type="entry name" value="Papain-like_cys_pep_sf"/>
</dbReference>
<dbReference type="AlphaFoldDB" id="A0A9P8MMV5"/>
<feature type="region of interest" description="Disordered" evidence="1">
    <location>
        <begin position="95"/>
        <end position="114"/>
    </location>
</feature>
<sequence>MGWGQQTSYVIAFSAEGATDVTRRYVRRERCGNVRNRCPEPVLVYILDEINRLRQGQLDVAARNRLKLEALREQQELQESIVSAITADFLSSQREPAARGARAGEPGPKIPEVETCCA</sequence>
<dbReference type="GeneID" id="68358718"/>
<evidence type="ECO:0000313" key="3">
    <source>
        <dbReference type="Proteomes" id="UP000824596"/>
    </source>
</evidence>
<proteinExistence type="predicted"/>
<dbReference type="Gene3D" id="3.10.620.30">
    <property type="match status" value="1"/>
</dbReference>
<keyword evidence="3" id="KW-1185">Reference proteome</keyword>
<dbReference type="EMBL" id="JAIZPD010000013">
    <property type="protein sequence ID" value="KAH0959128.1"/>
    <property type="molecule type" value="Genomic_DNA"/>
</dbReference>
<gene>
    <name evidence="2" type="ORF">HRG_09589</name>
</gene>
<comment type="caution">
    <text evidence="2">The sequence shown here is derived from an EMBL/GenBank/DDBJ whole genome shotgun (WGS) entry which is preliminary data.</text>
</comment>
<feature type="compositionally biased region" description="Low complexity" evidence="1">
    <location>
        <begin position="95"/>
        <end position="107"/>
    </location>
</feature>
<dbReference type="Proteomes" id="UP000824596">
    <property type="component" value="Unassembled WGS sequence"/>
</dbReference>
<organism evidence="2 3">
    <name type="scientific">Hirsutella rhossiliensis</name>
    <dbReference type="NCBI Taxonomy" id="111463"/>
    <lineage>
        <taxon>Eukaryota</taxon>
        <taxon>Fungi</taxon>
        <taxon>Dikarya</taxon>
        <taxon>Ascomycota</taxon>
        <taxon>Pezizomycotina</taxon>
        <taxon>Sordariomycetes</taxon>
        <taxon>Hypocreomycetidae</taxon>
        <taxon>Hypocreales</taxon>
        <taxon>Ophiocordycipitaceae</taxon>
        <taxon>Hirsutella</taxon>
    </lineage>
</organism>
<name>A0A9P8MMV5_9HYPO</name>
<evidence type="ECO:0000313" key="2">
    <source>
        <dbReference type="EMBL" id="KAH0959128.1"/>
    </source>
</evidence>
<dbReference type="RefSeq" id="XP_044716641.1">
    <property type="nucleotide sequence ID" value="XM_044868060.1"/>
</dbReference>
<protein>
    <submittedName>
        <fullName evidence="2">Uncharacterized protein</fullName>
    </submittedName>
</protein>
<accession>A0A9P8MMV5</accession>